<name>A0A1M6DJX4_9FIRM</name>
<feature type="binding site" evidence="15">
    <location>
        <begin position="254"/>
        <end position="255"/>
    </location>
    <ligand>
        <name>substrate</name>
    </ligand>
</feature>
<evidence type="ECO:0000256" key="12">
    <source>
        <dbReference type="ARBA" id="ARBA00080511"/>
    </source>
</evidence>
<comment type="function">
    <text evidence="13">Catalyzes the reduction of the glycolytic intermediate dihydroxyacetone phosphate (DHAP) to sn-glycerol 3-phosphate (G3P), the key precursor for phospholipid synthesis.</text>
</comment>
<feature type="binding site" evidence="13">
    <location>
        <position position="137"/>
    </location>
    <ligand>
        <name>sn-glycerol 3-phosphate</name>
        <dbReference type="ChEBI" id="CHEBI:57597"/>
    </ligand>
</feature>
<organism evidence="20 21">
    <name type="scientific">Dethiosulfatibacter aminovorans DSM 17477</name>
    <dbReference type="NCBI Taxonomy" id="1121476"/>
    <lineage>
        <taxon>Bacteria</taxon>
        <taxon>Bacillati</taxon>
        <taxon>Bacillota</taxon>
        <taxon>Tissierellia</taxon>
        <taxon>Dethiosulfatibacter</taxon>
    </lineage>
</organism>
<dbReference type="GO" id="GO:0005975">
    <property type="term" value="P:carbohydrate metabolic process"/>
    <property type="evidence" value="ECO:0007669"/>
    <property type="project" value="InterPro"/>
</dbReference>
<evidence type="ECO:0000256" key="13">
    <source>
        <dbReference type="HAMAP-Rule" id="MF_00394"/>
    </source>
</evidence>
<dbReference type="Pfam" id="PF07479">
    <property type="entry name" value="NAD_Gly3P_dh_C"/>
    <property type="match status" value="1"/>
</dbReference>
<comment type="catalytic activity">
    <reaction evidence="9">
        <text>sn-glycerol 3-phosphate + NADP(+) = dihydroxyacetone phosphate + NADPH + H(+)</text>
        <dbReference type="Rhea" id="RHEA:11096"/>
        <dbReference type="ChEBI" id="CHEBI:15378"/>
        <dbReference type="ChEBI" id="CHEBI:57597"/>
        <dbReference type="ChEBI" id="CHEBI:57642"/>
        <dbReference type="ChEBI" id="CHEBI:57783"/>
        <dbReference type="ChEBI" id="CHEBI:58349"/>
        <dbReference type="EC" id="1.1.1.94"/>
    </reaction>
    <physiologicalReaction direction="right-to-left" evidence="9">
        <dbReference type="Rhea" id="RHEA:11098"/>
    </physiologicalReaction>
</comment>
<dbReference type="PANTHER" id="PTHR11728">
    <property type="entry name" value="GLYCEROL-3-PHOSPHATE DEHYDROGENASE"/>
    <property type="match status" value="1"/>
</dbReference>
<accession>A0A1M6DJX4</accession>
<dbReference type="InterPro" id="IPR008927">
    <property type="entry name" value="6-PGluconate_DH-like_C_sf"/>
</dbReference>
<comment type="pathway">
    <text evidence="13">Membrane lipid metabolism; glycerophospholipid metabolism.</text>
</comment>
<dbReference type="HAMAP" id="MF_00394">
    <property type="entry name" value="NAD_Glyc3P_dehydrog"/>
    <property type="match status" value="1"/>
</dbReference>
<feature type="binding site" evidence="13">
    <location>
        <position position="190"/>
    </location>
    <ligand>
        <name>sn-glycerol 3-phosphate</name>
        <dbReference type="ChEBI" id="CHEBI:57597"/>
    </ligand>
</feature>
<feature type="active site" description="Proton acceptor" evidence="13 14">
    <location>
        <position position="190"/>
    </location>
</feature>
<dbReference type="NCBIfam" id="NF000941">
    <property type="entry name" value="PRK00094.1-3"/>
    <property type="match status" value="1"/>
</dbReference>
<dbReference type="NCBIfam" id="NF000940">
    <property type="entry name" value="PRK00094.1-2"/>
    <property type="match status" value="1"/>
</dbReference>
<dbReference type="PIRSF" id="PIRSF000114">
    <property type="entry name" value="Glycerol-3-P_dh"/>
    <property type="match status" value="1"/>
</dbReference>
<comment type="subcellular location">
    <subcellularLocation>
        <location evidence="13">Cytoplasm</location>
    </subcellularLocation>
</comment>
<dbReference type="InterPro" id="IPR006109">
    <property type="entry name" value="G3P_DH_NAD-dep_C"/>
</dbReference>
<keyword evidence="13" id="KW-0963">Cytoplasm</keyword>
<dbReference type="EMBL" id="FQZL01000006">
    <property type="protein sequence ID" value="SHI73604.1"/>
    <property type="molecule type" value="Genomic_DNA"/>
</dbReference>
<feature type="binding site" evidence="16">
    <location>
        <position position="254"/>
    </location>
    <ligand>
        <name>NAD(+)</name>
        <dbReference type="ChEBI" id="CHEBI:57540"/>
    </ligand>
</feature>
<dbReference type="Gene3D" id="3.40.50.720">
    <property type="entry name" value="NAD(P)-binding Rossmann-like Domain"/>
    <property type="match status" value="1"/>
</dbReference>
<feature type="binding site" evidence="13">
    <location>
        <position position="50"/>
    </location>
    <ligand>
        <name>NADPH</name>
        <dbReference type="ChEBI" id="CHEBI:57783"/>
    </ligand>
</feature>
<feature type="binding site" evidence="13">
    <location>
        <position position="135"/>
    </location>
    <ligand>
        <name>sn-glycerol 3-phosphate</name>
        <dbReference type="ChEBI" id="CHEBI:57597"/>
    </ligand>
</feature>
<feature type="binding site" evidence="13">
    <location>
        <position position="139"/>
    </location>
    <ligand>
        <name>NADPH</name>
        <dbReference type="ChEBI" id="CHEBI:57783"/>
    </ligand>
</feature>
<dbReference type="NCBIfam" id="NF000942">
    <property type="entry name" value="PRK00094.1-4"/>
    <property type="match status" value="1"/>
</dbReference>
<evidence type="ECO:0000256" key="7">
    <source>
        <dbReference type="ARBA" id="ARBA00023209"/>
    </source>
</evidence>
<dbReference type="GO" id="GO:0051287">
    <property type="term" value="F:NAD binding"/>
    <property type="evidence" value="ECO:0007669"/>
    <property type="project" value="InterPro"/>
</dbReference>
<reference evidence="20 21" key="1">
    <citation type="submission" date="2016-11" db="EMBL/GenBank/DDBJ databases">
        <authorList>
            <person name="Jaros S."/>
            <person name="Januszkiewicz K."/>
            <person name="Wedrychowicz H."/>
        </authorList>
    </citation>
    <scope>NUCLEOTIDE SEQUENCE [LARGE SCALE GENOMIC DNA]</scope>
    <source>
        <strain evidence="20 21">DSM 17477</strain>
    </source>
</reference>
<feature type="binding site" evidence="13">
    <location>
        <position position="33"/>
    </location>
    <ligand>
        <name>NADPH</name>
        <dbReference type="ChEBI" id="CHEBI:57783"/>
    </ligand>
</feature>
<dbReference type="FunFam" id="3.40.50.720:FF:000019">
    <property type="entry name" value="Glycerol-3-phosphate dehydrogenase [NAD(P)+]"/>
    <property type="match status" value="1"/>
</dbReference>
<sequence>MNYNISILGGGSWGTAVSKLLSENNHNVKIWFRNEKKAEIVKKTRENKHYLPDIKIPEEVYITSDIKEAVEGAEIIVLAVPTQEIRGLITGNIELFKKDAVLVNLAKGLEKDTLYRISQVCEELLPENRFVVLSGPSHAEEVALEMPTTVVAASLDEEAAKMVQDIFMSDYFRVYINTDIIGVEIGGALKNVIALAVGISDGLGFGDNTKAAIINRGIHEIAKLAEKMGADRLTFLGLSGIGDLVVTCTSEHSRNRRAGILLGKGYTKEEAAEEVGMVVEGIITTHAAYQMAKKSEVEMPIVNELYAVLYSDHKAEDAVDRLMKRNKKHEQH</sequence>
<dbReference type="UniPathway" id="UPA00940"/>
<feature type="domain" description="Glycerol-3-phosphate dehydrogenase NAD-dependent C-terminal" evidence="19">
    <location>
        <begin position="179"/>
        <end position="319"/>
    </location>
</feature>
<comment type="caution">
    <text evidence="13">Lacks conserved residue(s) required for the propagation of feature annotation.</text>
</comment>
<keyword evidence="13" id="KW-0547">Nucleotide-binding</keyword>
<keyword evidence="21" id="KW-1185">Reference proteome</keyword>
<dbReference type="Proteomes" id="UP000184052">
    <property type="component" value="Unassembled WGS sequence"/>
</dbReference>
<evidence type="ECO:0000256" key="4">
    <source>
        <dbReference type="ARBA" id="ARBA00023002"/>
    </source>
</evidence>
<dbReference type="RefSeq" id="WP_073047932.1">
    <property type="nucleotide sequence ID" value="NZ_FQZL01000006.1"/>
</dbReference>
<evidence type="ECO:0000259" key="18">
    <source>
        <dbReference type="Pfam" id="PF01210"/>
    </source>
</evidence>
<evidence type="ECO:0000256" key="9">
    <source>
        <dbReference type="ARBA" id="ARBA00052716"/>
    </source>
</evidence>
<dbReference type="InterPro" id="IPR006168">
    <property type="entry name" value="G3P_DH_NAD-dep"/>
</dbReference>
<dbReference type="SUPFAM" id="SSF48179">
    <property type="entry name" value="6-phosphogluconate dehydrogenase C-terminal domain-like"/>
    <property type="match status" value="1"/>
</dbReference>
<keyword evidence="7 13" id="KW-0594">Phospholipid biosynthesis</keyword>
<evidence type="ECO:0000256" key="3">
    <source>
        <dbReference type="ARBA" id="ARBA00022857"/>
    </source>
</evidence>
<dbReference type="STRING" id="1121476.SAMN02745751_00948"/>
<keyword evidence="3 13" id="KW-0521">NADP</keyword>
<proteinExistence type="inferred from homology"/>
<evidence type="ECO:0000256" key="16">
    <source>
        <dbReference type="PIRSR" id="PIRSR000114-3"/>
    </source>
</evidence>
<comment type="catalytic activity">
    <reaction evidence="13">
        <text>sn-glycerol 3-phosphate + NAD(+) = dihydroxyacetone phosphate + NADH + H(+)</text>
        <dbReference type="Rhea" id="RHEA:11092"/>
        <dbReference type="ChEBI" id="CHEBI:15378"/>
        <dbReference type="ChEBI" id="CHEBI:57540"/>
        <dbReference type="ChEBI" id="CHEBI:57597"/>
        <dbReference type="ChEBI" id="CHEBI:57642"/>
        <dbReference type="ChEBI" id="CHEBI:57945"/>
        <dbReference type="EC" id="1.1.1.94"/>
    </reaction>
</comment>
<dbReference type="GO" id="GO:0006650">
    <property type="term" value="P:glycerophospholipid metabolic process"/>
    <property type="evidence" value="ECO:0007669"/>
    <property type="project" value="UniProtKB-UniRule"/>
</dbReference>
<feature type="binding site" evidence="13">
    <location>
        <position position="254"/>
    </location>
    <ligand>
        <name>sn-glycerol 3-phosphate</name>
        <dbReference type="ChEBI" id="CHEBI:57597"/>
    </ligand>
</feature>
<comment type="similarity">
    <text evidence="1 13 17">Belongs to the NAD-dependent glycerol-3-phosphate dehydrogenase family.</text>
</comment>
<feature type="binding site" evidence="13">
    <location>
        <position position="13"/>
    </location>
    <ligand>
        <name>NADPH</name>
        <dbReference type="ChEBI" id="CHEBI:57783"/>
    </ligand>
</feature>
<evidence type="ECO:0000259" key="19">
    <source>
        <dbReference type="Pfam" id="PF07479"/>
    </source>
</evidence>
<feature type="binding site" evidence="16">
    <location>
        <position position="139"/>
    </location>
    <ligand>
        <name>NAD(+)</name>
        <dbReference type="ChEBI" id="CHEBI:57540"/>
    </ligand>
</feature>
<feature type="binding site" evidence="13">
    <location>
        <position position="243"/>
    </location>
    <ligand>
        <name>sn-glycerol 3-phosphate</name>
        <dbReference type="ChEBI" id="CHEBI:57597"/>
    </ligand>
</feature>
<feature type="binding site" evidence="13">
    <location>
        <position position="254"/>
    </location>
    <ligand>
        <name>NADPH</name>
        <dbReference type="ChEBI" id="CHEBI:57783"/>
    </ligand>
</feature>
<evidence type="ECO:0000256" key="2">
    <source>
        <dbReference type="ARBA" id="ARBA00022516"/>
    </source>
</evidence>
<dbReference type="PROSITE" id="PS00957">
    <property type="entry name" value="NAD_G3PDH"/>
    <property type="match status" value="1"/>
</dbReference>
<dbReference type="GO" id="GO:0046168">
    <property type="term" value="P:glycerol-3-phosphate catabolic process"/>
    <property type="evidence" value="ECO:0007669"/>
    <property type="project" value="InterPro"/>
</dbReference>
<dbReference type="InterPro" id="IPR013328">
    <property type="entry name" value="6PGD_dom2"/>
</dbReference>
<dbReference type="GO" id="GO:0141153">
    <property type="term" value="F:glycerol-3-phosphate dehydrogenase (NADP+) activity"/>
    <property type="evidence" value="ECO:0007669"/>
    <property type="project" value="RHEA"/>
</dbReference>
<dbReference type="SUPFAM" id="SSF51735">
    <property type="entry name" value="NAD(P)-binding Rossmann-fold domains"/>
    <property type="match status" value="1"/>
</dbReference>
<dbReference type="PRINTS" id="PR00077">
    <property type="entry name" value="GPDHDRGNASE"/>
</dbReference>
<dbReference type="Gene3D" id="1.10.1040.10">
    <property type="entry name" value="N-(1-d-carboxylethyl)-l-norvaline Dehydrogenase, domain 2"/>
    <property type="match status" value="1"/>
</dbReference>
<feature type="binding site" evidence="13">
    <location>
        <position position="255"/>
    </location>
    <ligand>
        <name>sn-glycerol 3-phosphate</name>
        <dbReference type="ChEBI" id="CHEBI:57597"/>
    </ligand>
</feature>
<dbReference type="PANTHER" id="PTHR11728:SF1">
    <property type="entry name" value="GLYCEROL-3-PHOSPHATE DEHYDROGENASE [NAD(+)] 2, CHLOROPLASTIC"/>
    <property type="match status" value="1"/>
</dbReference>
<dbReference type="InterPro" id="IPR011128">
    <property type="entry name" value="G3P_DH_NAD-dep_N"/>
</dbReference>
<feature type="binding site" evidence="13">
    <location>
        <position position="107"/>
    </location>
    <ligand>
        <name>sn-glycerol 3-phosphate</name>
        <dbReference type="ChEBI" id="CHEBI:57597"/>
    </ligand>
</feature>
<keyword evidence="8 13" id="KW-1208">Phospholipid metabolism</keyword>
<feature type="binding site" evidence="13">
    <location>
        <position position="107"/>
    </location>
    <ligand>
        <name>NADPH</name>
        <dbReference type="ChEBI" id="CHEBI:57783"/>
    </ligand>
</feature>
<keyword evidence="6 13" id="KW-0443">Lipid metabolism</keyword>
<gene>
    <name evidence="13" type="primary">gpsA</name>
    <name evidence="20" type="ORF">SAMN02745751_00948</name>
</gene>
<dbReference type="OrthoDB" id="9812273at2"/>
<evidence type="ECO:0000256" key="6">
    <source>
        <dbReference type="ARBA" id="ARBA00023098"/>
    </source>
</evidence>
<evidence type="ECO:0000313" key="21">
    <source>
        <dbReference type="Proteomes" id="UP000184052"/>
    </source>
</evidence>
<dbReference type="GO" id="GO:0005829">
    <property type="term" value="C:cytosol"/>
    <property type="evidence" value="ECO:0007669"/>
    <property type="project" value="TreeGrafter"/>
</dbReference>
<evidence type="ECO:0000256" key="1">
    <source>
        <dbReference type="ARBA" id="ARBA00011009"/>
    </source>
</evidence>
<feature type="binding site" evidence="16">
    <location>
        <begin position="9"/>
        <end position="14"/>
    </location>
    <ligand>
        <name>NAD(+)</name>
        <dbReference type="ChEBI" id="CHEBI:57540"/>
    </ligand>
</feature>
<feature type="domain" description="Glycerol-3-phosphate dehydrogenase NAD-dependent N-terminal" evidence="18">
    <location>
        <begin position="5"/>
        <end position="159"/>
    </location>
</feature>
<keyword evidence="2 13" id="KW-0444">Lipid biosynthesis</keyword>
<feature type="binding site" evidence="13">
    <location>
        <position position="12"/>
    </location>
    <ligand>
        <name>NADPH</name>
        <dbReference type="ChEBI" id="CHEBI:57783"/>
    </ligand>
</feature>
<dbReference type="GO" id="GO:0046167">
    <property type="term" value="P:glycerol-3-phosphate biosynthetic process"/>
    <property type="evidence" value="ECO:0007669"/>
    <property type="project" value="UniProtKB-UniRule"/>
</dbReference>
<protein>
    <recommendedName>
        <fullName evidence="11 13">Glycerol-3-phosphate dehydrogenase [NAD(P)+]</fullName>
        <ecNumber evidence="10 13">1.1.1.94</ecNumber>
    </recommendedName>
    <alternativeName>
        <fullName evidence="13">NAD(P)(+)-dependent glycerol-3-phosphate dehydrogenase</fullName>
    </alternativeName>
    <alternativeName>
        <fullName evidence="12 13">NAD(P)H-dependent dihydroxyacetone-phosphate reductase</fullName>
    </alternativeName>
</protein>
<keyword evidence="4 13" id="KW-0560">Oxidoreductase</keyword>
<feature type="binding site" evidence="13">
    <location>
        <position position="280"/>
    </location>
    <ligand>
        <name>NADPH</name>
        <dbReference type="ChEBI" id="CHEBI:57783"/>
    </ligand>
</feature>
<evidence type="ECO:0000256" key="5">
    <source>
        <dbReference type="ARBA" id="ARBA00023027"/>
    </source>
</evidence>
<evidence type="ECO:0000256" key="8">
    <source>
        <dbReference type="ARBA" id="ARBA00023264"/>
    </source>
</evidence>
<evidence type="ECO:0000256" key="14">
    <source>
        <dbReference type="PIRSR" id="PIRSR000114-1"/>
    </source>
</evidence>
<keyword evidence="5 13" id="KW-0520">NAD</keyword>
<evidence type="ECO:0000313" key="20">
    <source>
        <dbReference type="EMBL" id="SHI73604.1"/>
    </source>
</evidence>
<evidence type="ECO:0000256" key="10">
    <source>
        <dbReference type="ARBA" id="ARBA00066687"/>
    </source>
</evidence>
<evidence type="ECO:0000256" key="17">
    <source>
        <dbReference type="RuleBase" id="RU000437"/>
    </source>
</evidence>
<dbReference type="FunFam" id="1.10.1040.10:FF:000001">
    <property type="entry name" value="Glycerol-3-phosphate dehydrogenase [NAD(P)+]"/>
    <property type="match status" value="1"/>
</dbReference>
<evidence type="ECO:0000256" key="15">
    <source>
        <dbReference type="PIRSR" id="PIRSR000114-2"/>
    </source>
</evidence>
<dbReference type="Pfam" id="PF01210">
    <property type="entry name" value="NAD_Gly3P_dh_N"/>
    <property type="match status" value="1"/>
</dbReference>
<dbReference type="EC" id="1.1.1.94" evidence="10 13"/>
<feature type="binding site" evidence="15">
    <location>
        <position position="107"/>
    </location>
    <ligand>
        <name>substrate</name>
    </ligand>
</feature>
<dbReference type="InterPro" id="IPR036291">
    <property type="entry name" value="NAD(P)-bd_dom_sf"/>
</dbReference>
<dbReference type="GO" id="GO:0141152">
    <property type="term" value="F:glycerol-3-phosphate dehydrogenase (NAD+) activity"/>
    <property type="evidence" value="ECO:0007669"/>
    <property type="project" value="RHEA"/>
</dbReference>
<feature type="binding site" evidence="13">
    <location>
        <position position="278"/>
    </location>
    <ligand>
        <name>NADPH</name>
        <dbReference type="ChEBI" id="CHEBI:57783"/>
    </ligand>
</feature>
<dbReference type="AlphaFoldDB" id="A0A1M6DJX4"/>
<dbReference type="GO" id="GO:0008654">
    <property type="term" value="P:phospholipid biosynthetic process"/>
    <property type="evidence" value="ECO:0007669"/>
    <property type="project" value="UniProtKB-KW"/>
</dbReference>
<feature type="binding site" evidence="13">
    <location>
        <position position="253"/>
    </location>
    <ligand>
        <name>sn-glycerol 3-phosphate</name>
        <dbReference type="ChEBI" id="CHEBI:57597"/>
    </ligand>
</feature>
<evidence type="ECO:0000256" key="11">
    <source>
        <dbReference type="ARBA" id="ARBA00069372"/>
    </source>
</evidence>